<feature type="transmembrane region" description="Helical" evidence="5">
    <location>
        <begin position="167"/>
        <end position="191"/>
    </location>
</feature>
<dbReference type="OrthoDB" id="8275860at2"/>
<evidence type="ECO:0000259" key="6">
    <source>
        <dbReference type="Pfam" id="PF04932"/>
    </source>
</evidence>
<dbReference type="AlphaFoldDB" id="A0A418WQV1"/>
<feature type="transmembrane region" description="Helical" evidence="5">
    <location>
        <begin position="37"/>
        <end position="57"/>
    </location>
</feature>
<feature type="transmembrane region" description="Helical" evidence="5">
    <location>
        <begin position="126"/>
        <end position="147"/>
    </location>
</feature>
<comment type="caution">
    <text evidence="7">The sequence shown here is derived from an EMBL/GenBank/DDBJ whole genome shotgun (WGS) entry which is preliminary data.</text>
</comment>
<keyword evidence="3 5" id="KW-1133">Transmembrane helix</keyword>
<accession>A0A418WQV1</accession>
<evidence type="ECO:0000256" key="2">
    <source>
        <dbReference type="ARBA" id="ARBA00022692"/>
    </source>
</evidence>
<dbReference type="EMBL" id="QYUM01000002">
    <property type="protein sequence ID" value="RJF93644.1"/>
    <property type="molecule type" value="Genomic_DNA"/>
</dbReference>
<gene>
    <name evidence="7" type="ORF">D3876_04890</name>
</gene>
<feature type="transmembrane region" description="Helical" evidence="5">
    <location>
        <begin position="12"/>
        <end position="31"/>
    </location>
</feature>
<feature type="transmembrane region" description="Helical" evidence="5">
    <location>
        <begin position="222"/>
        <end position="239"/>
    </location>
</feature>
<feature type="domain" description="O-antigen ligase-related" evidence="6">
    <location>
        <begin position="207"/>
        <end position="343"/>
    </location>
</feature>
<dbReference type="GO" id="GO:0016020">
    <property type="term" value="C:membrane"/>
    <property type="evidence" value="ECO:0007669"/>
    <property type="project" value="UniProtKB-SubCell"/>
</dbReference>
<feature type="transmembrane region" description="Helical" evidence="5">
    <location>
        <begin position="198"/>
        <end position="216"/>
    </location>
</feature>
<evidence type="ECO:0000313" key="7">
    <source>
        <dbReference type="EMBL" id="RJF93644.1"/>
    </source>
</evidence>
<keyword evidence="8" id="KW-1185">Reference proteome</keyword>
<dbReference type="Proteomes" id="UP000286100">
    <property type="component" value="Unassembled WGS sequence"/>
</dbReference>
<feature type="transmembrane region" description="Helical" evidence="5">
    <location>
        <begin position="362"/>
        <end position="383"/>
    </location>
</feature>
<comment type="subcellular location">
    <subcellularLocation>
        <location evidence="1">Membrane</location>
        <topology evidence="1">Multi-pass membrane protein</topology>
    </subcellularLocation>
</comment>
<protein>
    <recommendedName>
        <fullName evidence="6">O-antigen ligase-related domain-containing protein</fullName>
    </recommendedName>
</protein>
<sequence>MQSSRYLDSASIGWATSAPVLAMAVFLAPYISWRPGAILFTVSDMLFVLGAVLIVLAHHMPLRPFAALTPYWLLALAVMLGGLYLGSIINGDPLRWAVLAGQYLFSLALLPLLLMRHDRGRTYLFFKAFVAGVTCMELFGSALYFAYGGQWEPLQRFGPDFVTGGGRLSAFLADANWNAAMIAMAIPFVYYLRIAGQLGQALFASTLTILLVGLSLTASVTGMVSATLATIIFLIIGKVRPPMRLLAAGGAALALLFASGYALPRAFQNRIVPALESGELSQAGTYTGRVELIGEAWDRASDAILIGIGADQFRNVSPVRQPVHNLYLLLWIEGGLPSLIGWLWMMGILAISAISMRRYDRLGAALALSVFATFVIYCGASPHMYARQWIVPLLLAMAPVFAIMGRANKRIGPETTLHHYPMTPKEF</sequence>
<feature type="transmembrane region" description="Helical" evidence="5">
    <location>
        <begin position="326"/>
        <end position="350"/>
    </location>
</feature>
<evidence type="ECO:0000256" key="1">
    <source>
        <dbReference type="ARBA" id="ARBA00004141"/>
    </source>
</evidence>
<keyword evidence="4 5" id="KW-0472">Membrane</keyword>
<feature type="transmembrane region" description="Helical" evidence="5">
    <location>
        <begin position="246"/>
        <end position="263"/>
    </location>
</feature>
<feature type="transmembrane region" description="Helical" evidence="5">
    <location>
        <begin position="389"/>
        <end position="407"/>
    </location>
</feature>
<dbReference type="InterPro" id="IPR007016">
    <property type="entry name" value="O-antigen_ligase-rel_domated"/>
</dbReference>
<proteinExistence type="predicted"/>
<dbReference type="PANTHER" id="PTHR37422">
    <property type="entry name" value="TEICHURONIC ACID BIOSYNTHESIS PROTEIN TUAE"/>
    <property type="match status" value="1"/>
</dbReference>
<feature type="transmembrane region" description="Helical" evidence="5">
    <location>
        <begin position="69"/>
        <end position="89"/>
    </location>
</feature>
<feature type="transmembrane region" description="Helical" evidence="5">
    <location>
        <begin position="95"/>
        <end position="114"/>
    </location>
</feature>
<organism evidence="7 8">
    <name type="scientific">Sphingomonas cavernae</name>
    <dbReference type="NCBI Taxonomy" id="2320861"/>
    <lineage>
        <taxon>Bacteria</taxon>
        <taxon>Pseudomonadati</taxon>
        <taxon>Pseudomonadota</taxon>
        <taxon>Alphaproteobacteria</taxon>
        <taxon>Sphingomonadales</taxon>
        <taxon>Sphingomonadaceae</taxon>
        <taxon>Sphingomonas</taxon>
    </lineage>
</organism>
<name>A0A418WQV1_9SPHN</name>
<keyword evidence="2 5" id="KW-0812">Transmembrane</keyword>
<evidence type="ECO:0000256" key="5">
    <source>
        <dbReference type="SAM" id="Phobius"/>
    </source>
</evidence>
<dbReference type="PANTHER" id="PTHR37422:SF13">
    <property type="entry name" value="LIPOPOLYSACCHARIDE BIOSYNTHESIS PROTEIN PA4999-RELATED"/>
    <property type="match status" value="1"/>
</dbReference>
<dbReference type="InterPro" id="IPR051533">
    <property type="entry name" value="WaaL-like"/>
</dbReference>
<evidence type="ECO:0000256" key="4">
    <source>
        <dbReference type="ARBA" id="ARBA00023136"/>
    </source>
</evidence>
<evidence type="ECO:0000313" key="8">
    <source>
        <dbReference type="Proteomes" id="UP000286100"/>
    </source>
</evidence>
<dbReference type="Pfam" id="PF04932">
    <property type="entry name" value="Wzy_C"/>
    <property type="match status" value="1"/>
</dbReference>
<evidence type="ECO:0000256" key="3">
    <source>
        <dbReference type="ARBA" id="ARBA00022989"/>
    </source>
</evidence>
<reference evidence="7 8" key="1">
    <citation type="submission" date="2018-09" db="EMBL/GenBank/DDBJ databases">
        <authorList>
            <person name="Zhu H."/>
        </authorList>
    </citation>
    <scope>NUCLEOTIDE SEQUENCE [LARGE SCALE GENOMIC DNA]</scope>
    <source>
        <strain evidence="7 8">K2R01-6</strain>
    </source>
</reference>